<proteinExistence type="predicted"/>
<dbReference type="GO" id="GO:0090729">
    <property type="term" value="F:toxin activity"/>
    <property type="evidence" value="ECO:0007669"/>
    <property type="project" value="UniProtKB-KW"/>
</dbReference>
<dbReference type="Pfam" id="PF01375">
    <property type="entry name" value="Enterotoxin_a"/>
    <property type="match status" value="1"/>
</dbReference>
<dbReference type="EMBL" id="LFIV01000030">
    <property type="protein sequence ID" value="KZL74718.1"/>
    <property type="molecule type" value="Genomic_DNA"/>
</dbReference>
<keyword evidence="4" id="KW-1015">Disulfide bond</keyword>
<dbReference type="Gene3D" id="3.90.210.10">
    <property type="entry name" value="Heat-Labile Enterotoxin, subunit A"/>
    <property type="match status" value="1"/>
</dbReference>
<evidence type="ECO:0000313" key="7">
    <source>
        <dbReference type="Proteomes" id="UP000076552"/>
    </source>
</evidence>
<reference evidence="6 7" key="1">
    <citation type="submission" date="2015-06" db="EMBL/GenBank/DDBJ databases">
        <title>Survival trade-offs in plant roots during colonization by closely related pathogenic and mutualistic fungi.</title>
        <authorList>
            <person name="Hacquard S."/>
            <person name="Kracher B."/>
            <person name="Hiruma K."/>
            <person name="Weinman A."/>
            <person name="Muench P."/>
            <person name="Garrido Oter R."/>
            <person name="Ver Loren van Themaat E."/>
            <person name="Dallerey J.-F."/>
            <person name="Damm U."/>
            <person name="Henrissat B."/>
            <person name="Lespinet O."/>
            <person name="Thon M."/>
            <person name="Kemen E."/>
            <person name="McHardy A.C."/>
            <person name="Schulze-Lefert P."/>
            <person name="O'Connell R.J."/>
        </authorList>
    </citation>
    <scope>NUCLEOTIDE SEQUENCE [LARGE SCALE GENOMIC DNA]</scope>
    <source>
        <strain evidence="6 7">0861</strain>
    </source>
</reference>
<evidence type="ECO:0000256" key="3">
    <source>
        <dbReference type="ARBA" id="ARBA00023026"/>
    </source>
</evidence>
<sequence>MARQYPLVFGLFLISLWSFFCHAIDVYRADTRPFSTIQASKGMLPKGQSTVGVVSPDISLWNHCRGAADGYSRDNDGYVSTTWDRNLALKWTTGFPDRTGYIYRIHSGPNMIDCEATLGDHNPYPDEKEYAAIGGIKTNQIIGWTLVKNGVQGKEQLNPFYQASVYSNMGVGGAQPQLAAFPAGHVAWSQAPWSQYSTCAPKRSARDFFMQKRACSPAKSNQAFATDYLEYVNAICPECE</sequence>
<evidence type="ECO:0000313" key="6">
    <source>
        <dbReference type="EMBL" id="KZL74718.1"/>
    </source>
</evidence>
<feature type="signal peptide" evidence="5">
    <location>
        <begin position="1"/>
        <end position="23"/>
    </location>
</feature>
<accession>A0A166VLP0</accession>
<organism evidence="6 7">
    <name type="scientific">Colletotrichum tofieldiae</name>
    <dbReference type="NCBI Taxonomy" id="708197"/>
    <lineage>
        <taxon>Eukaryota</taxon>
        <taxon>Fungi</taxon>
        <taxon>Dikarya</taxon>
        <taxon>Ascomycota</taxon>
        <taxon>Pezizomycotina</taxon>
        <taxon>Sordariomycetes</taxon>
        <taxon>Hypocreomycetidae</taxon>
        <taxon>Glomerellales</taxon>
        <taxon>Glomerellaceae</taxon>
        <taxon>Colletotrichum</taxon>
        <taxon>Colletotrichum spaethianum species complex</taxon>
    </lineage>
</organism>
<dbReference type="SUPFAM" id="SSF56399">
    <property type="entry name" value="ADP-ribosylation"/>
    <property type="match status" value="1"/>
</dbReference>
<evidence type="ECO:0000256" key="5">
    <source>
        <dbReference type="SAM" id="SignalP"/>
    </source>
</evidence>
<keyword evidence="2 5" id="KW-0732">Signal</keyword>
<evidence type="ECO:0000256" key="2">
    <source>
        <dbReference type="ARBA" id="ARBA00022729"/>
    </source>
</evidence>
<feature type="chain" id="PRO_5007881232" evidence="5">
    <location>
        <begin position="24"/>
        <end position="240"/>
    </location>
</feature>
<evidence type="ECO:0000256" key="1">
    <source>
        <dbReference type="ARBA" id="ARBA00022656"/>
    </source>
</evidence>
<keyword evidence="7" id="KW-1185">Reference proteome</keyword>
<gene>
    <name evidence="6" type="ORF">CT0861_06950</name>
</gene>
<evidence type="ECO:0000256" key="4">
    <source>
        <dbReference type="ARBA" id="ARBA00023157"/>
    </source>
</evidence>
<dbReference type="STRING" id="708197.A0A166VLP0"/>
<name>A0A166VLP0_9PEZI</name>
<dbReference type="AlphaFoldDB" id="A0A166VLP0"/>
<protein>
    <submittedName>
        <fullName evidence="6">Cholera enterotoxin subunit A2</fullName>
    </submittedName>
</protein>
<comment type="caution">
    <text evidence="6">The sequence shown here is derived from an EMBL/GenBank/DDBJ whole genome shotgun (WGS) entry which is preliminary data.</text>
</comment>
<dbReference type="Proteomes" id="UP000076552">
    <property type="component" value="Unassembled WGS sequence"/>
</dbReference>
<keyword evidence="3" id="KW-0843">Virulence</keyword>
<dbReference type="PRINTS" id="PR00771">
    <property type="entry name" value="ENTEROTOXINA"/>
</dbReference>
<dbReference type="InterPro" id="IPR001144">
    <property type="entry name" value="Enterotoxin_A"/>
</dbReference>
<keyword evidence="1" id="KW-0800">Toxin</keyword>